<sequence>MGRDRLRGTRLGAMAGAGLLALSVCTAAGAANASPGPAAGPGASPRPAAGPGASPRPASSATATPAATSSATPTATPTASPAAPASIGASEGTLRVLTFQGHVEYGGTFPGANWVTPFEKATGCRVAVLDRVRSAEEMAAKLDGGAYDVVSPPPELAGLLMAEGAVAPVDTSLVESYEDIPERLRELPALRRGETVYGIPYLWGVNRVLYREGRPDGPGALYATGPAAIRNTPLSIADAALVLKGTEPGLGVEDPFQLTPAQLDAAERLLAEGDGAERVYWDDSLEVIRALASGSVRLAQAWPYHADLFERAGRPVRALGGAPVTGWADSWMLTAEPASPNCAYRWLDWVTSADVQRSAAAWTGLAPANTEACTGQARPVCDLYRAQDGEGLREVFFAARPARDCGGGDGECTDYADWVNRWKKLVG</sequence>
<dbReference type="Pfam" id="PF13416">
    <property type="entry name" value="SBP_bac_8"/>
    <property type="match status" value="1"/>
</dbReference>
<organism evidence="4 5">
    <name type="scientific">Planomonospora venezuelensis</name>
    <dbReference type="NCBI Taxonomy" id="1999"/>
    <lineage>
        <taxon>Bacteria</taxon>
        <taxon>Bacillati</taxon>
        <taxon>Actinomycetota</taxon>
        <taxon>Actinomycetes</taxon>
        <taxon>Streptosporangiales</taxon>
        <taxon>Streptosporangiaceae</taxon>
        <taxon>Planomonospora</taxon>
    </lineage>
</organism>
<name>A0A841DBB5_PLAVE</name>
<keyword evidence="1 3" id="KW-0732">Signal</keyword>
<feature type="chain" id="PRO_5032365424" evidence="3">
    <location>
        <begin position="31"/>
        <end position="427"/>
    </location>
</feature>
<evidence type="ECO:0000313" key="5">
    <source>
        <dbReference type="Proteomes" id="UP000562352"/>
    </source>
</evidence>
<comment type="caution">
    <text evidence="4">The sequence shown here is derived from an EMBL/GenBank/DDBJ whole genome shotgun (WGS) entry which is preliminary data.</text>
</comment>
<dbReference type="RefSeq" id="WP_184945096.1">
    <property type="nucleotide sequence ID" value="NZ_BAAAWZ010000001.1"/>
</dbReference>
<dbReference type="Gene3D" id="3.40.190.10">
    <property type="entry name" value="Periplasmic binding protein-like II"/>
    <property type="match status" value="2"/>
</dbReference>
<dbReference type="Proteomes" id="UP000562352">
    <property type="component" value="Unassembled WGS sequence"/>
</dbReference>
<dbReference type="AlphaFoldDB" id="A0A841DBB5"/>
<evidence type="ECO:0000256" key="1">
    <source>
        <dbReference type="ARBA" id="ARBA00022729"/>
    </source>
</evidence>
<feature type="signal peptide" evidence="3">
    <location>
        <begin position="1"/>
        <end position="30"/>
    </location>
</feature>
<evidence type="ECO:0000256" key="2">
    <source>
        <dbReference type="SAM" id="MobiDB-lite"/>
    </source>
</evidence>
<feature type="region of interest" description="Disordered" evidence="2">
    <location>
        <begin position="31"/>
        <end position="86"/>
    </location>
</feature>
<reference evidence="4 5" key="1">
    <citation type="submission" date="2020-08" db="EMBL/GenBank/DDBJ databases">
        <title>Genomic Encyclopedia of Type Strains, Phase III (KMG-III): the genomes of soil and plant-associated and newly described type strains.</title>
        <authorList>
            <person name="Whitman W."/>
        </authorList>
    </citation>
    <scope>NUCLEOTIDE SEQUENCE [LARGE SCALE GENOMIC DNA]</scope>
    <source>
        <strain evidence="4 5">CECT 3303</strain>
    </source>
</reference>
<evidence type="ECO:0000313" key="4">
    <source>
        <dbReference type="EMBL" id="MBB5965578.1"/>
    </source>
</evidence>
<dbReference type="PANTHER" id="PTHR30222">
    <property type="entry name" value="SPERMIDINE/PUTRESCINE-BINDING PERIPLASMIC PROTEIN"/>
    <property type="match status" value="1"/>
</dbReference>
<keyword evidence="5" id="KW-1185">Reference proteome</keyword>
<dbReference type="InterPro" id="IPR006059">
    <property type="entry name" value="SBP"/>
</dbReference>
<proteinExistence type="predicted"/>
<protein>
    <submittedName>
        <fullName evidence="4">Putative spermidine/putrescine transport system substrate-binding protein</fullName>
    </submittedName>
</protein>
<dbReference type="EMBL" id="JACHJJ010000018">
    <property type="protein sequence ID" value="MBB5965578.1"/>
    <property type="molecule type" value="Genomic_DNA"/>
</dbReference>
<evidence type="ECO:0000256" key="3">
    <source>
        <dbReference type="SAM" id="SignalP"/>
    </source>
</evidence>
<accession>A0A841DBB5</accession>
<dbReference type="SUPFAM" id="SSF53850">
    <property type="entry name" value="Periplasmic binding protein-like II"/>
    <property type="match status" value="1"/>
</dbReference>
<dbReference type="PANTHER" id="PTHR30222:SF18">
    <property type="entry name" value="BIFUNCTIONAL POLYHYDROXYBUTYRATE SYNTHASE _ ABC TRANSPORTER PERIPLASMIC BINDING PROTEIN-RELATED"/>
    <property type="match status" value="1"/>
</dbReference>
<gene>
    <name evidence="4" type="ORF">FHS22_004868</name>
</gene>